<gene>
    <name evidence="3" type="ORF">MHA02_05650</name>
</gene>
<keyword evidence="4" id="KW-1185">Reference proteome</keyword>
<dbReference type="Proteomes" id="UP000321258">
    <property type="component" value="Unassembled WGS sequence"/>
</dbReference>
<evidence type="ECO:0000256" key="1">
    <source>
        <dbReference type="SAM" id="MobiDB-lite"/>
    </source>
</evidence>
<protein>
    <submittedName>
        <fullName evidence="3">Uncharacterized protein</fullName>
    </submittedName>
</protein>
<dbReference type="EMBL" id="BJZT01000005">
    <property type="protein sequence ID" value="GEO98177.1"/>
    <property type="molecule type" value="Genomic_DNA"/>
</dbReference>
<dbReference type="RefSeq" id="WP_147076450.1">
    <property type="nucleotide sequence ID" value="NZ_BJZT01000005.1"/>
</dbReference>
<evidence type="ECO:0000313" key="3">
    <source>
        <dbReference type="EMBL" id="GEO98177.1"/>
    </source>
</evidence>
<comment type="caution">
    <text evidence="3">The sequence shown here is derived from an EMBL/GenBank/DDBJ whole genome shotgun (WGS) entry which is preliminary data.</text>
</comment>
<keyword evidence="2" id="KW-0732">Signal</keyword>
<name>A0A512IKC6_9HYPH</name>
<reference evidence="3 4" key="1">
    <citation type="submission" date="2019-07" db="EMBL/GenBank/DDBJ databases">
        <title>Whole genome shotgun sequence of Methylobacterium haplocladii NBRC 107714.</title>
        <authorList>
            <person name="Hosoyama A."/>
            <person name="Uohara A."/>
            <person name="Ohji S."/>
            <person name="Ichikawa N."/>
        </authorList>
    </citation>
    <scope>NUCLEOTIDE SEQUENCE [LARGE SCALE GENOMIC DNA]</scope>
    <source>
        <strain evidence="3 4">NBRC 107714</strain>
    </source>
</reference>
<feature type="region of interest" description="Disordered" evidence="1">
    <location>
        <begin position="43"/>
        <end position="88"/>
    </location>
</feature>
<evidence type="ECO:0000313" key="4">
    <source>
        <dbReference type="Proteomes" id="UP000321258"/>
    </source>
</evidence>
<proteinExistence type="predicted"/>
<feature type="chain" id="PRO_5022015276" evidence="2">
    <location>
        <begin position="28"/>
        <end position="146"/>
    </location>
</feature>
<dbReference type="AlphaFoldDB" id="A0A512IKC6"/>
<evidence type="ECO:0000256" key="2">
    <source>
        <dbReference type="SAM" id="SignalP"/>
    </source>
</evidence>
<dbReference type="OrthoDB" id="8005255at2"/>
<feature type="compositionally biased region" description="Pro residues" evidence="1">
    <location>
        <begin position="56"/>
        <end position="66"/>
    </location>
</feature>
<organism evidence="3 4">
    <name type="scientific">Methylobacterium haplocladii</name>
    <dbReference type="NCBI Taxonomy" id="1176176"/>
    <lineage>
        <taxon>Bacteria</taxon>
        <taxon>Pseudomonadati</taxon>
        <taxon>Pseudomonadota</taxon>
        <taxon>Alphaproteobacteria</taxon>
        <taxon>Hyphomicrobiales</taxon>
        <taxon>Methylobacteriaceae</taxon>
        <taxon>Methylobacterium</taxon>
    </lineage>
</organism>
<feature type="signal peptide" evidence="2">
    <location>
        <begin position="1"/>
        <end position="27"/>
    </location>
</feature>
<sequence>MSHPVVRRLAGLGFGTLALLAAVPALAADFAYPPYPGVEPAPHRVYREERIDEELPPPPPPPPPRRPVAYGPRFVAGPHFAPPPPPDEECRTIVKHRIDAFGEEVERRVRICDERPGPRFRPSFYRPHPVPPAEVPYGDWDGPPRW</sequence>
<accession>A0A512IKC6</accession>